<dbReference type="EMBL" id="BARU01017046">
    <property type="protein sequence ID" value="GAH55671.1"/>
    <property type="molecule type" value="Genomic_DNA"/>
</dbReference>
<comment type="caution">
    <text evidence="2">The sequence shown here is derived from an EMBL/GenBank/DDBJ whole genome shotgun (WGS) entry which is preliminary data.</text>
</comment>
<evidence type="ECO:0000313" key="2">
    <source>
        <dbReference type="EMBL" id="GAH55671.1"/>
    </source>
</evidence>
<gene>
    <name evidence="2" type="ORF">S03H2_28295</name>
</gene>
<protein>
    <recommendedName>
        <fullName evidence="1">Histidine kinase/HSP90-like ATPase domain-containing protein</fullName>
    </recommendedName>
</protein>
<proteinExistence type="predicted"/>
<reference evidence="2" key="1">
    <citation type="journal article" date="2014" name="Front. Microbiol.">
        <title>High frequency of phylogenetically diverse reductive dehalogenase-homologous genes in deep subseafloor sedimentary metagenomes.</title>
        <authorList>
            <person name="Kawai M."/>
            <person name="Futagami T."/>
            <person name="Toyoda A."/>
            <person name="Takaki Y."/>
            <person name="Nishi S."/>
            <person name="Hori S."/>
            <person name="Arai W."/>
            <person name="Tsubouchi T."/>
            <person name="Morono Y."/>
            <person name="Uchiyama I."/>
            <person name="Ito T."/>
            <person name="Fujiyama A."/>
            <person name="Inagaki F."/>
            <person name="Takami H."/>
        </authorList>
    </citation>
    <scope>NUCLEOTIDE SEQUENCE</scope>
    <source>
        <strain evidence="2">Expedition CK06-06</strain>
    </source>
</reference>
<feature type="non-terminal residue" evidence="2">
    <location>
        <position position="1"/>
    </location>
</feature>
<dbReference type="SUPFAM" id="SSF55874">
    <property type="entry name" value="ATPase domain of HSP90 chaperone/DNA topoisomerase II/histidine kinase"/>
    <property type="match status" value="1"/>
</dbReference>
<dbReference type="Gene3D" id="3.30.565.10">
    <property type="entry name" value="Histidine kinase-like ATPase, C-terminal domain"/>
    <property type="match status" value="1"/>
</dbReference>
<sequence length="51" mass="5465">SGDSSGKKSFGLGLSIANKIVENHGGEIKVSFEQDKKEVTFMVVLPIAEDK</sequence>
<feature type="domain" description="Histidine kinase/HSP90-like ATPase" evidence="1">
    <location>
        <begin position="3"/>
        <end position="47"/>
    </location>
</feature>
<dbReference type="InterPro" id="IPR036890">
    <property type="entry name" value="HATPase_C_sf"/>
</dbReference>
<dbReference type="AlphaFoldDB" id="X1GCQ5"/>
<dbReference type="Pfam" id="PF02518">
    <property type="entry name" value="HATPase_c"/>
    <property type="match status" value="1"/>
</dbReference>
<name>X1GCQ5_9ZZZZ</name>
<organism evidence="2">
    <name type="scientific">marine sediment metagenome</name>
    <dbReference type="NCBI Taxonomy" id="412755"/>
    <lineage>
        <taxon>unclassified sequences</taxon>
        <taxon>metagenomes</taxon>
        <taxon>ecological metagenomes</taxon>
    </lineage>
</organism>
<evidence type="ECO:0000259" key="1">
    <source>
        <dbReference type="Pfam" id="PF02518"/>
    </source>
</evidence>
<dbReference type="InterPro" id="IPR003594">
    <property type="entry name" value="HATPase_dom"/>
</dbReference>
<accession>X1GCQ5</accession>